<evidence type="ECO:0000313" key="13">
    <source>
        <dbReference type="EMBL" id="SET26315.1"/>
    </source>
</evidence>
<feature type="signal peptide" evidence="9">
    <location>
        <begin position="1"/>
        <end position="26"/>
    </location>
</feature>
<protein>
    <submittedName>
        <fullName evidence="13">Small-conductance mechanosensitive channel</fullName>
    </submittedName>
</protein>
<keyword evidence="3" id="KW-1003">Cell membrane</keyword>
<dbReference type="InterPro" id="IPR022249">
    <property type="entry name" value="DUF3772"/>
</dbReference>
<dbReference type="InterPro" id="IPR052702">
    <property type="entry name" value="MscS-like_channel"/>
</dbReference>
<keyword evidence="5 8" id="KW-1133">Transmembrane helix</keyword>
<dbReference type="Pfam" id="PF12607">
    <property type="entry name" value="DUF3772"/>
    <property type="match status" value="1"/>
</dbReference>
<feature type="transmembrane region" description="Helical" evidence="8">
    <location>
        <begin position="261"/>
        <end position="285"/>
    </location>
</feature>
<dbReference type="AlphaFoldDB" id="A0A1I0D2A4"/>
<dbReference type="InterPro" id="IPR011014">
    <property type="entry name" value="MscS_channel_TM-2"/>
</dbReference>
<dbReference type="InterPro" id="IPR010920">
    <property type="entry name" value="LSM_dom_sf"/>
</dbReference>
<dbReference type="Gene3D" id="3.30.70.100">
    <property type="match status" value="1"/>
</dbReference>
<evidence type="ECO:0000256" key="1">
    <source>
        <dbReference type="ARBA" id="ARBA00004651"/>
    </source>
</evidence>
<dbReference type="Gene3D" id="1.10.287.1260">
    <property type="match status" value="1"/>
</dbReference>
<dbReference type="Gene3D" id="2.30.30.60">
    <property type="match status" value="1"/>
</dbReference>
<proteinExistence type="inferred from homology"/>
<feature type="transmembrane region" description="Helical" evidence="8">
    <location>
        <begin position="546"/>
        <end position="563"/>
    </location>
</feature>
<name>A0A1I0D2A4_9PSED</name>
<feature type="domain" description="Mechanosensitive ion channel MscS" evidence="10">
    <location>
        <begin position="630"/>
        <end position="695"/>
    </location>
</feature>
<feature type="transmembrane region" description="Helical" evidence="8">
    <location>
        <begin position="411"/>
        <end position="436"/>
    </location>
</feature>
<feature type="transmembrane region" description="Helical" evidence="8">
    <location>
        <begin position="220"/>
        <end position="240"/>
    </location>
</feature>
<dbReference type="SUPFAM" id="SSF82689">
    <property type="entry name" value="Mechanosensitive channel protein MscS (YggB), C-terminal domain"/>
    <property type="match status" value="1"/>
</dbReference>
<keyword evidence="4 8" id="KW-0812">Transmembrane</keyword>
<dbReference type="EMBL" id="FOHW01000009">
    <property type="protein sequence ID" value="SET26315.1"/>
    <property type="molecule type" value="Genomic_DNA"/>
</dbReference>
<feature type="transmembrane region" description="Helical" evidence="8">
    <location>
        <begin position="584"/>
        <end position="608"/>
    </location>
</feature>
<feature type="transmembrane region" description="Helical" evidence="8">
    <location>
        <begin position="336"/>
        <end position="356"/>
    </location>
</feature>
<dbReference type="GO" id="GO:0008381">
    <property type="term" value="F:mechanosensitive monoatomic ion channel activity"/>
    <property type="evidence" value="ECO:0007669"/>
    <property type="project" value="UniProtKB-ARBA"/>
</dbReference>
<accession>A0A1I0D2A4</accession>
<dbReference type="InterPro" id="IPR023408">
    <property type="entry name" value="MscS_beta-dom_sf"/>
</dbReference>
<reference evidence="13 14" key="1">
    <citation type="submission" date="2016-10" db="EMBL/GenBank/DDBJ databases">
        <authorList>
            <person name="de Groot N.N."/>
        </authorList>
    </citation>
    <scope>NUCLEOTIDE SEQUENCE [LARGE SCALE GENOMIC DNA]</scope>
    <source>
        <strain evidence="13 14">DSM 11363</strain>
    </source>
</reference>
<comment type="similarity">
    <text evidence="2">Belongs to the MscS (TC 1.A.23) family.</text>
</comment>
<evidence type="ECO:0000313" key="14">
    <source>
        <dbReference type="Proteomes" id="UP000182332"/>
    </source>
</evidence>
<evidence type="ECO:0000256" key="3">
    <source>
        <dbReference type="ARBA" id="ARBA00022475"/>
    </source>
</evidence>
<sequence>MQHATLNRFYAGLLALLLCVAVPAFAQAAAAQVAPPAAQQPASQANATPEAEAPSLDDLSEQLDQIRQKVTVSANDDLLSSLRQAALQVQKQADDLIAKQAVDIEHLNDQLNILGPVQPDEAPTLTSQRKALTAQKNALVSDERQTNTLSQSARDLATQIFSLRRSLFDSQISTRTASPLSSAFWSSLIRPTDDDLRRMNGLLDDVRSVFTSALAPGNRLLFASVVIGALLIWVVVRRLLESLLIRLMVRWLPEGRLRRSALALAVGLSTVVTITAATSLLRWGIVSNAVLSNDVVNLLDQLQTLITFCAFIVGLGRALLMLPHPSWRLPNIPDEIATAMGRFPAVLALALMIIGTQERINSVIASSLALTVAVNGLTALAVSLVFFFGLVRYRRTRRRCAIERPGGLAGLIPFVVAVWVGLSLLALVSGYLTLAYFLAVKLLWMSVVASTAYLLVAFFGDVCETLLSPKQPGGMALGSALGLSPRHQAQASTILAGVGRSLLLLAAVLLAFLPSGSSPGELLESFTRMEVTDKSLGALNIVPSDILMALGCLVAGLFGVRVLKDWFGERLLPETNMDAGMQASLVTLIGYIGFVLVIAVVMSTLHISLTNLTWVVSALSVGIGFGLQAIVQNFISGLILLTERPVKVGDWVSLAGVEGDIRRINVRATEIQMSDRSTVIVPNSQFITQNVRNVTMGNALGVVGISLTLPLETDVLQIRELLLQAFTEHEAILDTPAPSVTFKDLTNTGLIISASGYVNSPRSVGGARSDLLFTVLGRLREMGIALSAPQSMVLINDGPGKEQPPAVVD</sequence>
<gene>
    <name evidence="13" type="ORF">SAMN05216197_10990</name>
</gene>
<feature type="transmembrane region" description="Helical" evidence="8">
    <location>
        <begin position="305"/>
        <end position="324"/>
    </location>
</feature>
<dbReference type="InterPro" id="IPR011066">
    <property type="entry name" value="MscS_channel_C_sf"/>
</dbReference>
<keyword evidence="7" id="KW-0175">Coiled coil</keyword>
<feature type="chain" id="PRO_5010336684" evidence="9">
    <location>
        <begin position="27"/>
        <end position="809"/>
    </location>
</feature>
<evidence type="ECO:0000256" key="7">
    <source>
        <dbReference type="SAM" id="Coils"/>
    </source>
</evidence>
<dbReference type="InterPro" id="IPR049278">
    <property type="entry name" value="MS_channel_C"/>
</dbReference>
<evidence type="ECO:0000256" key="8">
    <source>
        <dbReference type="SAM" id="Phobius"/>
    </source>
</evidence>
<evidence type="ECO:0000256" key="9">
    <source>
        <dbReference type="SAM" id="SignalP"/>
    </source>
</evidence>
<keyword evidence="9" id="KW-0732">Signal</keyword>
<evidence type="ECO:0000256" key="4">
    <source>
        <dbReference type="ARBA" id="ARBA00022692"/>
    </source>
</evidence>
<evidence type="ECO:0000259" key="12">
    <source>
        <dbReference type="Pfam" id="PF21082"/>
    </source>
</evidence>
<feature type="transmembrane region" description="Helical" evidence="8">
    <location>
        <begin position="368"/>
        <end position="391"/>
    </location>
</feature>
<evidence type="ECO:0000256" key="2">
    <source>
        <dbReference type="ARBA" id="ARBA00008017"/>
    </source>
</evidence>
<feature type="domain" description="Mechanosensitive ion channel MscS C-terminal" evidence="12">
    <location>
        <begin position="704"/>
        <end position="785"/>
    </location>
</feature>
<dbReference type="InterPro" id="IPR006685">
    <property type="entry name" value="MscS_channel_2nd"/>
</dbReference>
<evidence type="ECO:0000256" key="5">
    <source>
        <dbReference type="ARBA" id="ARBA00022989"/>
    </source>
</evidence>
<dbReference type="OrthoDB" id="9799209at2"/>
<feature type="domain" description="DUF3772" evidence="11">
    <location>
        <begin position="144"/>
        <end position="205"/>
    </location>
</feature>
<dbReference type="Pfam" id="PF21082">
    <property type="entry name" value="MS_channel_3rd"/>
    <property type="match status" value="1"/>
</dbReference>
<evidence type="ECO:0000259" key="11">
    <source>
        <dbReference type="Pfam" id="PF12607"/>
    </source>
</evidence>
<dbReference type="PANTHER" id="PTHR30347">
    <property type="entry name" value="POTASSIUM CHANNEL RELATED"/>
    <property type="match status" value="1"/>
</dbReference>
<dbReference type="RefSeq" id="WP_074887785.1">
    <property type="nucleotide sequence ID" value="NZ_FOHW01000009.1"/>
</dbReference>
<feature type="transmembrane region" description="Helical" evidence="8">
    <location>
        <begin position="614"/>
        <end position="641"/>
    </location>
</feature>
<feature type="transmembrane region" description="Helical" evidence="8">
    <location>
        <begin position="442"/>
        <end position="460"/>
    </location>
</feature>
<dbReference type="Proteomes" id="UP000182332">
    <property type="component" value="Unassembled WGS sequence"/>
</dbReference>
<evidence type="ECO:0000259" key="10">
    <source>
        <dbReference type="Pfam" id="PF00924"/>
    </source>
</evidence>
<feature type="coiled-coil region" evidence="7">
    <location>
        <begin position="56"/>
        <end position="99"/>
    </location>
</feature>
<keyword evidence="6 8" id="KW-0472">Membrane</keyword>
<organism evidence="13 14">
    <name type="scientific">Pseudomonas graminis</name>
    <dbReference type="NCBI Taxonomy" id="158627"/>
    <lineage>
        <taxon>Bacteria</taxon>
        <taxon>Pseudomonadati</taxon>
        <taxon>Pseudomonadota</taxon>
        <taxon>Gammaproteobacteria</taxon>
        <taxon>Pseudomonadales</taxon>
        <taxon>Pseudomonadaceae</taxon>
        <taxon>Pseudomonas</taxon>
    </lineage>
</organism>
<evidence type="ECO:0000256" key="6">
    <source>
        <dbReference type="ARBA" id="ARBA00023136"/>
    </source>
</evidence>
<dbReference type="SUPFAM" id="SSF82861">
    <property type="entry name" value="Mechanosensitive channel protein MscS (YggB), transmembrane region"/>
    <property type="match status" value="1"/>
</dbReference>
<dbReference type="PANTHER" id="PTHR30347:SF9">
    <property type="entry name" value="MINICONDUCTANCE MECHANOSENSITIVE CHANNEL MSCM"/>
    <property type="match status" value="1"/>
</dbReference>
<dbReference type="GO" id="GO:0005886">
    <property type="term" value="C:plasma membrane"/>
    <property type="evidence" value="ECO:0007669"/>
    <property type="project" value="UniProtKB-SubCell"/>
</dbReference>
<dbReference type="Pfam" id="PF00924">
    <property type="entry name" value="MS_channel_2nd"/>
    <property type="match status" value="1"/>
</dbReference>
<comment type="subcellular location">
    <subcellularLocation>
        <location evidence="1">Cell membrane</location>
        <topology evidence="1">Multi-pass membrane protein</topology>
    </subcellularLocation>
</comment>
<dbReference type="SUPFAM" id="SSF50182">
    <property type="entry name" value="Sm-like ribonucleoproteins"/>
    <property type="match status" value="1"/>
</dbReference>